<keyword evidence="3" id="KW-1185">Reference proteome</keyword>
<feature type="signal peptide" evidence="1">
    <location>
        <begin position="1"/>
        <end position="26"/>
    </location>
</feature>
<sequence>MPRFATARHVSSAALVLLSASAAALAHHGWSWAEGEVSRLTGTIARIVIAPPHPTLTVEAADGTLWTVELGNPGRTQRSGFVEGTAAPGDRVTVLGNRAQDSAEPRMKAVRITVEGRDYDMYPERIPPDA</sequence>
<feature type="chain" id="PRO_5046038276" evidence="1">
    <location>
        <begin position="27"/>
        <end position="130"/>
    </location>
</feature>
<protein>
    <submittedName>
        <fullName evidence="2">DUF6152 family protein</fullName>
    </submittedName>
</protein>
<keyword evidence="1" id="KW-0732">Signal</keyword>
<dbReference type="RefSeq" id="WP_305964668.1">
    <property type="nucleotide sequence ID" value="NZ_JAVAMQ010000024.1"/>
</dbReference>
<dbReference type="Proteomes" id="UP001224997">
    <property type="component" value="Unassembled WGS sequence"/>
</dbReference>
<comment type="caution">
    <text evidence="2">The sequence shown here is derived from an EMBL/GenBank/DDBJ whole genome shotgun (WGS) entry which is preliminary data.</text>
</comment>
<dbReference type="EMBL" id="JAVAMQ010000024">
    <property type="protein sequence ID" value="MDP5308835.1"/>
    <property type="molecule type" value="Genomic_DNA"/>
</dbReference>
<evidence type="ECO:0000313" key="3">
    <source>
        <dbReference type="Proteomes" id="UP001224997"/>
    </source>
</evidence>
<organism evidence="2 3">
    <name type="scientific">Paracoccus spongiarum</name>
    <dbReference type="NCBI Taxonomy" id="3064387"/>
    <lineage>
        <taxon>Bacteria</taxon>
        <taxon>Pseudomonadati</taxon>
        <taxon>Pseudomonadota</taxon>
        <taxon>Alphaproteobacteria</taxon>
        <taxon>Rhodobacterales</taxon>
        <taxon>Paracoccaceae</taxon>
        <taxon>Paracoccus</taxon>
    </lineage>
</organism>
<dbReference type="Pfam" id="PF19649">
    <property type="entry name" value="DUF6152"/>
    <property type="match status" value="1"/>
</dbReference>
<accession>A0ABT9JGS9</accession>
<proteinExistence type="predicted"/>
<dbReference type="InterPro" id="IPR046150">
    <property type="entry name" value="DUF6152"/>
</dbReference>
<gene>
    <name evidence="2" type="ORF">Q5Y72_17270</name>
</gene>
<evidence type="ECO:0000313" key="2">
    <source>
        <dbReference type="EMBL" id="MDP5308835.1"/>
    </source>
</evidence>
<evidence type="ECO:0000256" key="1">
    <source>
        <dbReference type="SAM" id="SignalP"/>
    </source>
</evidence>
<name>A0ABT9JGS9_9RHOB</name>
<reference evidence="2 3" key="1">
    <citation type="submission" date="2023-08" db="EMBL/GenBank/DDBJ databases">
        <authorList>
            <person name="Park J.-S."/>
        </authorList>
    </citation>
    <scope>NUCLEOTIDE SEQUENCE [LARGE SCALE GENOMIC DNA]</scope>
    <source>
        <strain evidence="2 3">2205BS29-5</strain>
    </source>
</reference>